<dbReference type="InterPro" id="IPR043904">
    <property type="entry name" value="PhoD_2-like"/>
</dbReference>
<feature type="non-terminal residue" evidence="3">
    <location>
        <position position="74"/>
    </location>
</feature>
<dbReference type="Pfam" id="PF19050">
    <property type="entry name" value="PhoD_2"/>
    <property type="match status" value="1"/>
</dbReference>
<dbReference type="InterPro" id="IPR038607">
    <property type="entry name" value="PhoD-like_sf"/>
</dbReference>
<dbReference type="PANTHER" id="PTHR46689">
    <property type="entry name" value="MEMBRANE PROTEIN, PUTATIVE-RELATED"/>
    <property type="match status" value="1"/>
</dbReference>
<proteinExistence type="predicted"/>
<dbReference type="Gene3D" id="3.60.21.70">
    <property type="entry name" value="PhoD-like phosphatase"/>
    <property type="match status" value="1"/>
</dbReference>
<dbReference type="GO" id="GO:0016020">
    <property type="term" value="C:membrane"/>
    <property type="evidence" value="ECO:0007669"/>
    <property type="project" value="TreeGrafter"/>
</dbReference>
<dbReference type="EMBL" id="CAJOBP010099708">
    <property type="protein sequence ID" value="CAF4972515.1"/>
    <property type="molecule type" value="Genomic_DNA"/>
</dbReference>
<dbReference type="Proteomes" id="UP000663873">
    <property type="component" value="Unassembled WGS sequence"/>
</dbReference>
<comment type="caution">
    <text evidence="3">The sequence shown here is derived from an EMBL/GenBank/DDBJ whole genome shotgun (WGS) entry which is preliminary data.</text>
</comment>
<dbReference type="EMBL" id="CAJOBP010096269">
    <property type="protein sequence ID" value="CAF4963105.1"/>
    <property type="molecule type" value="Genomic_DNA"/>
</dbReference>
<evidence type="ECO:0000313" key="4">
    <source>
        <dbReference type="Proteomes" id="UP000663873"/>
    </source>
</evidence>
<evidence type="ECO:0000313" key="2">
    <source>
        <dbReference type="EMBL" id="CAF4963105.1"/>
    </source>
</evidence>
<accession>A0A821ZKA4</accession>
<evidence type="ECO:0000313" key="3">
    <source>
        <dbReference type="EMBL" id="CAF4972515.1"/>
    </source>
</evidence>
<dbReference type="PANTHER" id="PTHR46689:SF1">
    <property type="entry name" value="PHOD-LIKE PHOSPHATASE DOMAIN-CONTAINING PROTEIN"/>
    <property type="match status" value="1"/>
</dbReference>
<sequence>MEWDEKWKFSITKEAAQEIEQYYFNNYTEHWERRPEMKQALGSVPSLMMWDDHDIFDGAGSYPPLLNDSPVMTE</sequence>
<name>A0A821ZKA4_9BILA</name>
<gene>
    <name evidence="2" type="ORF">UJA718_LOCUS48352</name>
    <name evidence="3" type="ORF">UJA718_LOCUS48836</name>
</gene>
<organism evidence="3 4">
    <name type="scientific">Rotaria socialis</name>
    <dbReference type="NCBI Taxonomy" id="392032"/>
    <lineage>
        <taxon>Eukaryota</taxon>
        <taxon>Metazoa</taxon>
        <taxon>Spiralia</taxon>
        <taxon>Gnathifera</taxon>
        <taxon>Rotifera</taxon>
        <taxon>Eurotatoria</taxon>
        <taxon>Bdelloidea</taxon>
        <taxon>Philodinida</taxon>
        <taxon>Philodinidae</taxon>
        <taxon>Rotaria</taxon>
    </lineage>
</organism>
<evidence type="ECO:0000259" key="1">
    <source>
        <dbReference type="Pfam" id="PF19050"/>
    </source>
</evidence>
<keyword evidence="4" id="KW-1185">Reference proteome</keyword>
<feature type="domain" description="PhoD-like phosphatase" evidence="1">
    <location>
        <begin position="8"/>
        <end position="72"/>
    </location>
</feature>
<protein>
    <recommendedName>
        <fullName evidence="1">PhoD-like phosphatase domain-containing protein</fullName>
    </recommendedName>
</protein>
<reference evidence="3" key="1">
    <citation type="submission" date="2021-02" db="EMBL/GenBank/DDBJ databases">
        <authorList>
            <person name="Nowell W R."/>
        </authorList>
    </citation>
    <scope>NUCLEOTIDE SEQUENCE</scope>
</reference>
<dbReference type="AlphaFoldDB" id="A0A821ZKA4"/>